<dbReference type="SUPFAM" id="SSF56281">
    <property type="entry name" value="Metallo-hydrolase/oxidoreductase"/>
    <property type="match status" value="1"/>
</dbReference>
<dbReference type="Gene3D" id="3.60.15.10">
    <property type="entry name" value="Ribonuclease Z/Hydroxyacylglutathione hydrolase-like"/>
    <property type="match status" value="1"/>
</dbReference>
<organism evidence="3 4">
    <name type="scientific">Oleomonas cavernae</name>
    <dbReference type="NCBI Taxonomy" id="2320859"/>
    <lineage>
        <taxon>Bacteria</taxon>
        <taxon>Pseudomonadati</taxon>
        <taxon>Pseudomonadota</taxon>
        <taxon>Alphaproteobacteria</taxon>
        <taxon>Acetobacterales</taxon>
        <taxon>Acetobacteraceae</taxon>
        <taxon>Oleomonas</taxon>
    </lineage>
</organism>
<dbReference type="InterPro" id="IPR036866">
    <property type="entry name" value="RibonucZ/Hydroxyglut_hydro"/>
</dbReference>
<comment type="similarity">
    <text evidence="1">Belongs to the metallo-beta-lactamase superfamily. Class-B beta-lactamase family.</text>
</comment>
<evidence type="ECO:0000256" key="1">
    <source>
        <dbReference type="ARBA" id="ARBA00005250"/>
    </source>
</evidence>
<evidence type="ECO:0000313" key="3">
    <source>
        <dbReference type="EMBL" id="RJF86775.1"/>
    </source>
</evidence>
<evidence type="ECO:0000259" key="2">
    <source>
        <dbReference type="SMART" id="SM00849"/>
    </source>
</evidence>
<proteinExistence type="inferred from homology"/>
<comment type="caution">
    <text evidence="3">The sequence shown here is derived from an EMBL/GenBank/DDBJ whole genome shotgun (WGS) entry which is preliminary data.</text>
</comment>
<feature type="domain" description="Metallo-beta-lactamase" evidence="2">
    <location>
        <begin position="32"/>
        <end position="220"/>
    </location>
</feature>
<dbReference type="SMART" id="SM00849">
    <property type="entry name" value="Lactamase_B"/>
    <property type="match status" value="1"/>
</dbReference>
<dbReference type="InterPro" id="IPR001279">
    <property type="entry name" value="Metallo-B-lactamas"/>
</dbReference>
<keyword evidence="4" id="KW-1185">Reference proteome</keyword>
<gene>
    <name evidence="3" type="ORF">D3874_06880</name>
</gene>
<sequence length="252" mass="28064">MERVAAGQWYETRRMGDDVTHIGEPFIKEFYRCNIWHVRGRDRDLLVDSGMGVVSLRAHVPLVSEKPCLAVASHTHFDHIGAHHEFDCCLVHAAEAELLMRPSRAGTLADLYVTDDIFTRLPPAPYESREYRVTGVVAPRLIEDGDVIDLGDRHFTVIHTPGHSPGGIALFEAASGILFSGDIVYDGPLVEDTYHANPGDYIASMRRLLELPVRLVHGGHFASYGGERHRALITAWLRDKGALSRLRIPPMA</sequence>
<dbReference type="OrthoDB" id="9802991at2"/>
<accession>A0A418W9T5</accession>
<reference evidence="3 4" key="1">
    <citation type="submission" date="2018-09" db="EMBL/GenBank/DDBJ databases">
        <authorList>
            <person name="Zhu H."/>
        </authorList>
    </citation>
    <scope>NUCLEOTIDE SEQUENCE [LARGE SCALE GENOMIC DNA]</scope>
    <source>
        <strain evidence="3 4">K1W22B-8</strain>
    </source>
</reference>
<evidence type="ECO:0000313" key="4">
    <source>
        <dbReference type="Proteomes" id="UP000284605"/>
    </source>
</evidence>
<dbReference type="Proteomes" id="UP000284605">
    <property type="component" value="Unassembled WGS sequence"/>
</dbReference>
<dbReference type="CDD" id="cd07712">
    <property type="entry name" value="MBLAC2-like_MBL-fold"/>
    <property type="match status" value="1"/>
</dbReference>
<dbReference type="EMBL" id="QYUK01000011">
    <property type="protein sequence ID" value="RJF86775.1"/>
    <property type="molecule type" value="Genomic_DNA"/>
</dbReference>
<protein>
    <submittedName>
        <fullName evidence="3">MBL fold metallo-hydrolase</fullName>
    </submittedName>
</protein>
<dbReference type="PANTHER" id="PTHR42951">
    <property type="entry name" value="METALLO-BETA-LACTAMASE DOMAIN-CONTAINING"/>
    <property type="match status" value="1"/>
</dbReference>
<dbReference type="GO" id="GO:0017001">
    <property type="term" value="P:antibiotic catabolic process"/>
    <property type="evidence" value="ECO:0007669"/>
    <property type="project" value="UniProtKB-ARBA"/>
</dbReference>
<dbReference type="GO" id="GO:0016787">
    <property type="term" value="F:hydrolase activity"/>
    <property type="evidence" value="ECO:0007669"/>
    <property type="project" value="UniProtKB-KW"/>
</dbReference>
<dbReference type="PANTHER" id="PTHR42951:SF4">
    <property type="entry name" value="ACYL-COENZYME A THIOESTERASE MBLAC2"/>
    <property type="match status" value="1"/>
</dbReference>
<dbReference type="Pfam" id="PF00753">
    <property type="entry name" value="Lactamase_B"/>
    <property type="match status" value="1"/>
</dbReference>
<name>A0A418W9T5_9PROT</name>
<dbReference type="InterPro" id="IPR050855">
    <property type="entry name" value="NDM-1-like"/>
</dbReference>
<dbReference type="RefSeq" id="WP_119777419.1">
    <property type="nucleotide sequence ID" value="NZ_QYUK01000011.1"/>
</dbReference>
<dbReference type="AlphaFoldDB" id="A0A418W9T5"/>
<keyword evidence="3" id="KW-0378">Hydrolase</keyword>